<dbReference type="Proteomes" id="UP000230859">
    <property type="component" value="Unassembled WGS sequence"/>
</dbReference>
<proteinExistence type="predicted"/>
<organism evidence="4 5">
    <name type="scientific">Candidatus Abzuiibacterium crystallinum</name>
    <dbReference type="NCBI Taxonomy" id="1974748"/>
    <lineage>
        <taxon>Bacteria</taxon>
        <taxon>Pseudomonadati</taxon>
        <taxon>Candidatus Omnitrophota</taxon>
        <taxon>Candidatus Abzuiibacterium</taxon>
    </lineage>
</organism>
<dbReference type="InterPro" id="IPR002178">
    <property type="entry name" value="PTS_EIIA_type-2_dom"/>
</dbReference>
<protein>
    <submittedName>
        <fullName evidence="4">PTS fructose transporter subunit IIA</fullName>
    </submittedName>
</protein>
<dbReference type="InterPro" id="IPR016152">
    <property type="entry name" value="PTrfase/Anion_transptr"/>
</dbReference>
<dbReference type="CDD" id="cd00211">
    <property type="entry name" value="PTS_IIA_fru"/>
    <property type="match status" value="1"/>
</dbReference>
<gene>
    <name evidence="4" type="ORF">COV74_07680</name>
</gene>
<keyword evidence="2" id="KW-0808">Transferase</keyword>
<evidence type="ECO:0000256" key="1">
    <source>
        <dbReference type="ARBA" id="ARBA00004496"/>
    </source>
</evidence>
<evidence type="ECO:0000313" key="5">
    <source>
        <dbReference type="Proteomes" id="UP000230859"/>
    </source>
</evidence>
<dbReference type="PANTHER" id="PTHR47738">
    <property type="entry name" value="PTS SYSTEM FRUCTOSE-LIKE EIIA COMPONENT-RELATED"/>
    <property type="match status" value="1"/>
</dbReference>
<reference evidence="4 5" key="1">
    <citation type="submission" date="2017-09" db="EMBL/GenBank/DDBJ databases">
        <title>Depth-based differentiation of microbial function through sediment-hosted aquifers and enrichment of novel symbionts in the deep terrestrial subsurface.</title>
        <authorList>
            <person name="Probst A.J."/>
            <person name="Ladd B."/>
            <person name="Jarett J.K."/>
            <person name="Geller-Mcgrath D.E."/>
            <person name="Sieber C.M."/>
            <person name="Emerson J.B."/>
            <person name="Anantharaman K."/>
            <person name="Thomas B.C."/>
            <person name="Malmstrom R."/>
            <person name="Stieglmeier M."/>
            <person name="Klingl A."/>
            <person name="Woyke T."/>
            <person name="Ryan C.M."/>
            <person name="Banfield J.F."/>
        </authorList>
    </citation>
    <scope>NUCLEOTIDE SEQUENCE [LARGE SCALE GENOMIC DNA]</scope>
    <source>
        <strain evidence="4">CG11_big_fil_rev_8_21_14_0_20_45_26</strain>
    </source>
</reference>
<dbReference type="GO" id="GO:0005737">
    <property type="term" value="C:cytoplasm"/>
    <property type="evidence" value="ECO:0007669"/>
    <property type="project" value="UniProtKB-SubCell"/>
</dbReference>
<feature type="domain" description="PTS EIIA type-2" evidence="3">
    <location>
        <begin position="5"/>
        <end position="149"/>
    </location>
</feature>
<comment type="caution">
    <text evidence="4">The sequence shown here is derived from an EMBL/GenBank/DDBJ whole genome shotgun (WGS) entry which is preliminary data.</text>
</comment>
<dbReference type="Pfam" id="PF00359">
    <property type="entry name" value="PTS_EIIA_2"/>
    <property type="match status" value="1"/>
</dbReference>
<dbReference type="PROSITE" id="PS51094">
    <property type="entry name" value="PTS_EIIA_TYPE_2"/>
    <property type="match status" value="1"/>
</dbReference>
<dbReference type="AlphaFoldDB" id="A0A2H0LPT3"/>
<dbReference type="FunFam" id="3.40.930.10:FF:000009">
    <property type="entry name" value="PTS system, fructose specific IIABC component"/>
    <property type="match status" value="1"/>
</dbReference>
<comment type="subcellular location">
    <subcellularLocation>
        <location evidence="1">Cytoplasm</location>
    </subcellularLocation>
</comment>
<sequence>MKIHEILDKRAIKIGLNATDKTGVLKELVGILSNIRNIGDQKSIVKALVERENLGSTGIGQGIAIPHGKTDKVDSLVAILGVSNQGVNFDALDGEPVYIFFLLVTPKDTSGPHLKALAQISRLLRDSYFCELIRRCKTAEEVHELIKNEEEKKH</sequence>
<accession>A0A2H0LPT3</accession>
<dbReference type="InterPro" id="IPR051541">
    <property type="entry name" value="PTS_SugarTrans_NitroReg"/>
</dbReference>
<name>A0A2H0LPT3_9BACT</name>
<evidence type="ECO:0000259" key="3">
    <source>
        <dbReference type="PROSITE" id="PS51094"/>
    </source>
</evidence>
<dbReference type="GO" id="GO:0016740">
    <property type="term" value="F:transferase activity"/>
    <property type="evidence" value="ECO:0007669"/>
    <property type="project" value="UniProtKB-KW"/>
</dbReference>
<dbReference type="Gene3D" id="3.40.930.10">
    <property type="entry name" value="Mannitol-specific EII, Chain A"/>
    <property type="match status" value="1"/>
</dbReference>
<dbReference type="PANTHER" id="PTHR47738:SF2">
    <property type="entry name" value="PTS SYSTEM FRUCTOSE-LIKE EIIA COMPONENT"/>
    <property type="match status" value="1"/>
</dbReference>
<dbReference type="SUPFAM" id="SSF55804">
    <property type="entry name" value="Phoshotransferase/anion transport protein"/>
    <property type="match status" value="1"/>
</dbReference>
<dbReference type="PROSITE" id="PS00372">
    <property type="entry name" value="PTS_EIIA_TYPE_2_HIS"/>
    <property type="match status" value="1"/>
</dbReference>
<evidence type="ECO:0000256" key="2">
    <source>
        <dbReference type="ARBA" id="ARBA00022679"/>
    </source>
</evidence>
<evidence type="ECO:0000313" key="4">
    <source>
        <dbReference type="EMBL" id="PIQ85694.1"/>
    </source>
</evidence>
<dbReference type="EMBL" id="PCVY01000063">
    <property type="protein sequence ID" value="PIQ85694.1"/>
    <property type="molecule type" value="Genomic_DNA"/>
</dbReference>